<sequence length="219" mass="24999">MVPSHHMIEDSSESEFDPGTSRDSTMAPQTTREAIVLVWRYDRLIEVTNNVDVGLIRNDANLTAPQKGIQIYLPLWEKTLLLIWQMRTPFLPPLQSPICISTFHFIRTGYELTMPQSGSTVDVVAFQMEFAKLWADIDALISLEEVFPEPAPEEDIGDVVLNALLGKDEPTLNYYLMRRCGSLKSRSWLRVHLLRGALLMVFPLFQLRALLRALLMVIQ</sequence>
<dbReference type="Proteomes" id="UP001234989">
    <property type="component" value="Chromosome 6"/>
</dbReference>
<dbReference type="AlphaFoldDB" id="A0AAF0QZ95"/>
<proteinExistence type="predicted"/>
<protein>
    <submittedName>
        <fullName evidence="2">Uncharacterized protein</fullName>
    </submittedName>
</protein>
<dbReference type="EMBL" id="CP133617">
    <property type="protein sequence ID" value="WMV33222.1"/>
    <property type="molecule type" value="Genomic_DNA"/>
</dbReference>
<feature type="region of interest" description="Disordered" evidence="1">
    <location>
        <begin position="1"/>
        <end position="27"/>
    </location>
</feature>
<name>A0AAF0QZ95_SOLVR</name>
<accession>A0AAF0QZ95</accession>
<organism evidence="2 3">
    <name type="scientific">Solanum verrucosum</name>
    <dbReference type="NCBI Taxonomy" id="315347"/>
    <lineage>
        <taxon>Eukaryota</taxon>
        <taxon>Viridiplantae</taxon>
        <taxon>Streptophyta</taxon>
        <taxon>Embryophyta</taxon>
        <taxon>Tracheophyta</taxon>
        <taxon>Spermatophyta</taxon>
        <taxon>Magnoliopsida</taxon>
        <taxon>eudicotyledons</taxon>
        <taxon>Gunneridae</taxon>
        <taxon>Pentapetalae</taxon>
        <taxon>asterids</taxon>
        <taxon>lamiids</taxon>
        <taxon>Solanales</taxon>
        <taxon>Solanaceae</taxon>
        <taxon>Solanoideae</taxon>
        <taxon>Solaneae</taxon>
        <taxon>Solanum</taxon>
    </lineage>
</organism>
<evidence type="ECO:0000313" key="3">
    <source>
        <dbReference type="Proteomes" id="UP001234989"/>
    </source>
</evidence>
<gene>
    <name evidence="2" type="ORF">MTR67_026607</name>
</gene>
<evidence type="ECO:0000313" key="2">
    <source>
        <dbReference type="EMBL" id="WMV33222.1"/>
    </source>
</evidence>
<keyword evidence="3" id="KW-1185">Reference proteome</keyword>
<reference evidence="2" key="1">
    <citation type="submission" date="2023-08" db="EMBL/GenBank/DDBJ databases">
        <title>A de novo genome assembly of Solanum verrucosum Schlechtendal, a Mexican diploid species geographically isolated from the other diploid A-genome species in potato relatives.</title>
        <authorList>
            <person name="Hosaka K."/>
        </authorList>
    </citation>
    <scope>NUCLEOTIDE SEQUENCE</scope>
    <source>
        <tissue evidence="2">Young leaves</tissue>
    </source>
</reference>
<evidence type="ECO:0000256" key="1">
    <source>
        <dbReference type="SAM" id="MobiDB-lite"/>
    </source>
</evidence>